<sequence>METTAESVELGVFEWMLATISLLILCAFLSSLWKWVSLLRQGKRLFGPQALVIPRPRPRPYWSVIHAAVFYGFVIVVSVILSGIASAVGWIDLDALSEEGSPISVAQLLISSIAMLAATVSTILIALPLRPKVPVANGPSGGGSITGVLGECEGALESNASDAGHSSITDQSVSQQADSLHPVPHARPGFGWRLRRGDISLGVVAAWLILPPTMLMMGAVSALQEYSHPVLDALKPEDPSQGPDYAIFAALFFTTAIVTPIVEEFWFRGLLQGGLQRLADAPGDARRWLGRPVPVSTTGSAFVSDDVIVAEVVETGNPYQASVVGDDFAGKGAAESLDSANVQSSDAGNTAASLGTRSDWTPTAIWPMFLASLLFALAHWGQGLAPIPLFFLSLGLGYLYRQTGSLIPSITVHFILNGFTMSATMLEMMK</sequence>
<evidence type="ECO:0000313" key="3">
    <source>
        <dbReference type="EMBL" id="SMP54759.1"/>
    </source>
</evidence>
<feature type="transmembrane region" description="Helical" evidence="1">
    <location>
        <begin position="64"/>
        <end position="91"/>
    </location>
</feature>
<accession>A0ABY1Q379</accession>
<proteinExistence type="predicted"/>
<reference evidence="3 4" key="1">
    <citation type="submission" date="2017-05" db="EMBL/GenBank/DDBJ databases">
        <authorList>
            <person name="Varghese N."/>
            <person name="Submissions S."/>
        </authorList>
    </citation>
    <scope>NUCLEOTIDE SEQUENCE [LARGE SCALE GENOMIC DNA]</scope>
    <source>
        <strain evidence="3 4">DSM 25457</strain>
    </source>
</reference>
<evidence type="ECO:0000256" key="1">
    <source>
        <dbReference type="SAM" id="Phobius"/>
    </source>
</evidence>
<dbReference type="Proteomes" id="UP001158067">
    <property type="component" value="Unassembled WGS sequence"/>
</dbReference>
<dbReference type="GO" id="GO:0008233">
    <property type="term" value="F:peptidase activity"/>
    <property type="evidence" value="ECO:0007669"/>
    <property type="project" value="UniProtKB-KW"/>
</dbReference>
<dbReference type="PANTHER" id="PTHR43592:SF15">
    <property type="entry name" value="CAAX AMINO TERMINAL PROTEASE FAMILY PROTEIN"/>
    <property type="match status" value="1"/>
</dbReference>
<evidence type="ECO:0000259" key="2">
    <source>
        <dbReference type="Pfam" id="PF02517"/>
    </source>
</evidence>
<organism evidence="3 4">
    <name type="scientific">Neorhodopirellula lusitana</name>
    <dbReference type="NCBI Taxonomy" id="445327"/>
    <lineage>
        <taxon>Bacteria</taxon>
        <taxon>Pseudomonadati</taxon>
        <taxon>Planctomycetota</taxon>
        <taxon>Planctomycetia</taxon>
        <taxon>Pirellulales</taxon>
        <taxon>Pirellulaceae</taxon>
        <taxon>Neorhodopirellula</taxon>
    </lineage>
</organism>
<keyword evidence="3" id="KW-0378">Hydrolase</keyword>
<feature type="domain" description="CAAX prenyl protease 2/Lysostaphin resistance protein A-like" evidence="2">
    <location>
        <begin position="359"/>
        <end position="418"/>
    </location>
</feature>
<feature type="transmembrane region" description="Helical" evidence="1">
    <location>
        <begin position="103"/>
        <end position="127"/>
    </location>
</feature>
<dbReference type="GO" id="GO:0006508">
    <property type="term" value="P:proteolysis"/>
    <property type="evidence" value="ECO:0007669"/>
    <property type="project" value="UniProtKB-KW"/>
</dbReference>
<evidence type="ECO:0000313" key="4">
    <source>
        <dbReference type="Proteomes" id="UP001158067"/>
    </source>
</evidence>
<feature type="transmembrane region" description="Helical" evidence="1">
    <location>
        <begin position="406"/>
        <end position="426"/>
    </location>
</feature>
<feature type="transmembrane region" description="Helical" evidence="1">
    <location>
        <begin position="199"/>
        <end position="223"/>
    </location>
</feature>
<keyword evidence="1" id="KW-1133">Transmembrane helix</keyword>
<name>A0ABY1Q379_9BACT</name>
<gene>
    <name evidence="3" type="ORF">SAMN06265222_104288</name>
</gene>
<feature type="transmembrane region" description="Helical" evidence="1">
    <location>
        <begin position="245"/>
        <end position="267"/>
    </location>
</feature>
<comment type="caution">
    <text evidence="3">The sequence shown here is derived from an EMBL/GenBank/DDBJ whole genome shotgun (WGS) entry which is preliminary data.</text>
</comment>
<dbReference type="RefSeq" id="WP_283432464.1">
    <property type="nucleotide sequence ID" value="NZ_FXUG01000004.1"/>
</dbReference>
<dbReference type="PANTHER" id="PTHR43592">
    <property type="entry name" value="CAAX AMINO TERMINAL PROTEASE"/>
    <property type="match status" value="1"/>
</dbReference>
<keyword evidence="4" id="KW-1185">Reference proteome</keyword>
<feature type="transmembrane region" description="Helical" evidence="1">
    <location>
        <begin position="15"/>
        <end position="36"/>
    </location>
</feature>
<dbReference type="InterPro" id="IPR003675">
    <property type="entry name" value="Rce1/LyrA-like_dom"/>
</dbReference>
<protein>
    <submittedName>
        <fullName evidence="3">CAAX protease self-immunity</fullName>
    </submittedName>
</protein>
<keyword evidence="1" id="KW-0472">Membrane</keyword>
<keyword evidence="1" id="KW-0812">Transmembrane</keyword>
<keyword evidence="3" id="KW-0645">Protease</keyword>
<dbReference type="EMBL" id="FXUG01000004">
    <property type="protein sequence ID" value="SMP54759.1"/>
    <property type="molecule type" value="Genomic_DNA"/>
</dbReference>
<dbReference type="Pfam" id="PF02517">
    <property type="entry name" value="Rce1-like"/>
    <property type="match status" value="1"/>
</dbReference>